<name>A0A0F5YNX7_9CYAN</name>
<organism evidence="7 8">
    <name type="scientific">Limnoraphis robusta CS-951</name>
    <dbReference type="NCBI Taxonomy" id="1637645"/>
    <lineage>
        <taxon>Bacteria</taxon>
        <taxon>Bacillati</taxon>
        <taxon>Cyanobacteriota</taxon>
        <taxon>Cyanophyceae</taxon>
        <taxon>Oscillatoriophycideae</taxon>
        <taxon>Oscillatoriales</taxon>
        <taxon>Sirenicapillariaceae</taxon>
        <taxon>Limnoraphis</taxon>
    </lineage>
</organism>
<keyword evidence="4 5" id="KW-0472">Membrane</keyword>
<comment type="subcellular location">
    <subcellularLocation>
        <location evidence="1">Endomembrane system</location>
        <topology evidence="1">Multi-pass membrane protein</topology>
    </subcellularLocation>
</comment>
<dbReference type="Proteomes" id="UP000033607">
    <property type="component" value="Unassembled WGS sequence"/>
</dbReference>
<gene>
    <name evidence="7" type="ORF">WN50_00660</name>
</gene>
<dbReference type="Pfam" id="PF02656">
    <property type="entry name" value="DUF202"/>
    <property type="match status" value="1"/>
</dbReference>
<keyword evidence="2 5" id="KW-0812">Transmembrane</keyword>
<reference evidence="7 8" key="1">
    <citation type="submission" date="2015-06" db="EMBL/GenBank/DDBJ databases">
        <title>Draft genome assembly of filamentous brackish cyanobacterium Limnoraphis robusta strain CS-951.</title>
        <authorList>
            <person name="Willis A."/>
            <person name="Parks M."/>
            <person name="Burford M.A."/>
        </authorList>
    </citation>
    <scope>NUCLEOTIDE SEQUENCE [LARGE SCALE GENOMIC DNA]</scope>
    <source>
        <strain evidence="7 8">CS-951</strain>
    </source>
</reference>
<proteinExistence type="predicted"/>
<dbReference type="AlphaFoldDB" id="A0A0F5YNX7"/>
<dbReference type="GO" id="GO:0012505">
    <property type="term" value="C:endomembrane system"/>
    <property type="evidence" value="ECO:0007669"/>
    <property type="project" value="UniProtKB-SubCell"/>
</dbReference>
<evidence type="ECO:0000256" key="3">
    <source>
        <dbReference type="ARBA" id="ARBA00022989"/>
    </source>
</evidence>
<feature type="transmembrane region" description="Helical" evidence="5">
    <location>
        <begin position="110"/>
        <end position="132"/>
    </location>
</feature>
<evidence type="ECO:0000256" key="1">
    <source>
        <dbReference type="ARBA" id="ARBA00004127"/>
    </source>
</evidence>
<sequence>MQDHPTPPLNPQAELAKERNRAAAERTLMAWIRTCLSLISFGFGIDRIVSAILSFQNVADRVNPIRLSRTLGLSFIALGIYAMIAAIIEHRNELRHIQRRGDYIYTPRRSLGLTVALGLVIIGIMAFMGILIRTL</sequence>
<feature type="domain" description="DUF202" evidence="6">
    <location>
        <begin position="19"/>
        <end position="95"/>
    </location>
</feature>
<dbReference type="RefSeq" id="WP_046276563.1">
    <property type="nucleotide sequence ID" value="NZ_LATL02000332.1"/>
</dbReference>
<evidence type="ECO:0000256" key="5">
    <source>
        <dbReference type="SAM" id="Phobius"/>
    </source>
</evidence>
<evidence type="ECO:0000259" key="6">
    <source>
        <dbReference type="Pfam" id="PF02656"/>
    </source>
</evidence>
<feature type="transmembrane region" description="Helical" evidence="5">
    <location>
        <begin position="67"/>
        <end position="89"/>
    </location>
</feature>
<dbReference type="EMBL" id="LATL02000332">
    <property type="protein sequence ID" value="KKD39900.1"/>
    <property type="molecule type" value="Genomic_DNA"/>
</dbReference>
<dbReference type="InterPro" id="IPR003807">
    <property type="entry name" value="DUF202"/>
</dbReference>
<keyword evidence="3 5" id="KW-1133">Transmembrane helix</keyword>
<evidence type="ECO:0000256" key="2">
    <source>
        <dbReference type="ARBA" id="ARBA00022692"/>
    </source>
</evidence>
<dbReference type="OrthoDB" id="582337at2"/>
<evidence type="ECO:0000256" key="4">
    <source>
        <dbReference type="ARBA" id="ARBA00023136"/>
    </source>
</evidence>
<protein>
    <submittedName>
        <fullName evidence="7">Membrane protein</fullName>
    </submittedName>
</protein>
<accession>A0A0F5YNX7</accession>
<evidence type="ECO:0000313" key="7">
    <source>
        <dbReference type="EMBL" id="KKD39900.1"/>
    </source>
</evidence>
<comment type="caution">
    <text evidence="7">The sequence shown here is derived from an EMBL/GenBank/DDBJ whole genome shotgun (WGS) entry which is preliminary data.</text>
</comment>
<dbReference type="PATRIC" id="fig|1637645.4.peg.6476"/>
<evidence type="ECO:0000313" key="8">
    <source>
        <dbReference type="Proteomes" id="UP000033607"/>
    </source>
</evidence>
<feature type="transmembrane region" description="Helical" evidence="5">
    <location>
        <begin position="30"/>
        <end position="55"/>
    </location>
</feature>